<dbReference type="PROSITE" id="PS50092">
    <property type="entry name" value="TSP1"/>
    <property type="match status" value="1"/>
</dbReference>
<dbReference type="SMART" id="SM00209">
    <property type="entry name" value="TSP1"/>
    <property type="match status" value="1"/>
</dbReference>
<dbReference type="Gene3D" id="2.20.100.10">
    <property type="entry name" value="Thrombospondin type-1 (TSP1) repeat"/>
    <property type="match status" value="1"/>
</dbReference>
<dbReference type="AlphaFoldDB" id="A0A0D6LQ64"/>
<evidence type="ECO:0000313" key="1">
    <source>
        <dbReference type="EMBL" id="EPB69772.1"/>
    </source>
</evidence>
<sequence>MPTTIAGTDVWSDWGPWSECSRSCGGCGIMSRVRNCRTKECKGRRQEFSTCNLTACPIDKHCEKLLSSNRLCDGRVCTKATAALSGCREPQCCPPFINVDGVCQSDSPLPNDFVSRK</sequence>
<dbReference type="PRINTS" id="PR01705">
    <property type="entry name" value="TSP1REPEAT"/>
</dbReference>
<name>A0A0D6LQ64_9BILA</name>
<proteinExistence type="predicted"/>
<protein>
    <submittedName>
        <fullName evidence="1">Thrombospondin type 1 domain protein</fullName>
    </submittedName>
</protein>
<organism evidence="1 2">
    <name type="scientific">Ancylostoma ceylanicum</name>
    <dbReference type="NCBI Taxonomy" id="53326"/>
    <lineage>
        <taxon>Eukaryota</taxon>
        <taxon>Metazoa</taxon>
        <taxon>Ecdysozoa</taxon>
        <taxon>Nematoda</taxon>
        <taxon>Chromadorea</taxon>
        <taxon>Rhabditida</taxon>
        <taxon>Rhabditina</taxon>
        <taxon>Rhabditomorpha</taxon>
        <taxon>Strongyloidea</taxon>
        <taxon>Ancylostomatidae</taxon>
        <taxon>Ancylostomatinae</taxon>
        <taxon>Ancylostoma</taxon>
    </lineage>
</organism>
<dbReference type="InterPro" id="IPR000884">
    <property type="entry name" value="TSP1_rpt"/>
</dbReference>
<accession>A0A0D6LQ64</accession>
<gene>
    <name evidence="1" type="ORF">ANCCEY_11144</name>
</gene>
<dbReference type="Pfam" id="PF00090">
    <property type="entry name" value="TSP_1"/>
    <property type="match status" value="1"/>
</dbReference>
<evidence type="ECO:0000313" key="2">
    <source>
        <dbReference type="Proteomes" id="UP000054495"/>
    </source>
</evidence>
<dbReference type="InterPro" id="IPR036383">
    <property type="entry name" value="TSP1_rpt_sf"/>
</dbReference>
<dbReference type="Proteomes" id="UP000054495">
    <property type="component" value="Unassembled WGS sequence"/>
</dbReference>
<dbReference type="EMBL" id="KE125255">
    <property type="protein sequence ID" value="EPB69772.1"/>
    <property type="molecule type" value="Genomic_DNA"/>
</dbReference>
<reference evidence="1 2" key="1">
    <citation type="submission" date="2013-05" db="EMBL/GenBank/DDBJ databases">
        <title>Draft genome of the parasitic nematode Anyclostoma ceylanicum.</title>
        <authorList>
            <person name="Mitreva M."/>
        </authorList>
    </citation>
    <scope>NUCLEOTIDE SEQUENCE [LARGE SCALE GENOMIC DNA]</scope>
</reference>
<keyword evidence="2" id="KW-1185">Reference proteome</keyword>
<dbReference type="SUPFAM" id="SSF82895">
    <property type="entry name" value="TSP-1 type 1 repeat"/>
    <property type="match status" value="1"/>
</dbReference>